<comment type="function">
    <text evidence="9">Catalyzes the first step in the biosynthesis of ornithine lipids, which are phosphorus-free membrane lipids. Catalyzes the 3-hydroxyacyl-acyl carrier protein-dependent acylation of ornithine to form lyso-ornithine lipid (LOL).</text>
</comment>
<evidence type="ECO:0000313" key="11">
    <source>
        <dbReference type="EMBL" id="MCF2872301.1"/>
    </source>
</evidence>
<dbReference type="InterPro" id="IPR052351">
    <property type="entry name" value="Ornithine_N-alpha-AT"/>
</dbReference>
<evidence type="ECO:0000256" key="8">
    <source>
        <dbReference type="ARBA" id="ARBA00039866"/>
    </source>
</evidence>
<comment type="caution">
    <text evidence="11">The sequence shown here is derived from an EMBL/GenBank/DDBJ whole genome shotgun (WGS) entry which is preliminary data.</text>
</comment>
<comment type="pathway">
    <text evidence="1">Lipid metabolism.</text>
</comment>
<proteinExistence type="inferred from homology"/>
<keyword evidence="12" id="KW-1185">Reference proteome</keyword>
<keyword evidence="3" id="KW-0808">Transferase</keyword>
<evidence type="ECO:0000256" key="2">
    <source>
        <dbReference type="ARBA" id="ARBA00022516"/>
    </source>
</evidence>
<evidence type="ECO:0000313" key="12">
    <source>
        <dbReference type="Proteomes" id="UP001200557"/>
    </source>
</evidence>
<protein>
    <recommendedName>
        <fullName evidence="8">L-ornithine N(alpha)-acyltransferase</fullName>
        <ecNumber evidence="7">2.3.2.30</ecNumber>
    </recommendedName>
</protein>
<comment type="similarity">
    <text evidence="6">Belongs to the acetyltransferase family. OlsB subfamily.</text>
</comment>
<sequence length="256" mass="27586">MAKDNQPNLPDALHRGGYVARFAQGAEDLAAAAALRHLCFVESAGRPALADGLDTDQFDGRCDHVLVEDSSGRVLCCFRVLALASGAELNMSYSAQYYDLERLLSYRDPMIELGRFCVHPDVKDGDVLRIAWGMLAAYVDAQAAGLLFGCASFEGTQAAHYGDAFDLLAARHLAPDAWMPDVRAPDVVAFGRAAKPVRDHAAALGQLPSLLRTYLSMGGWVSDHAVIDRDMNTLHVFTGLEISAIPAARAKALRSV</sequence>
<comment type="catalytic activity">
    <reaction evidence="10">
        <text>a (3R)-hydroxyacyl-[ACP] + L-ornithine = a lyso-ornithine lipid + holo-[ACP] + H(+)</text>
        <dbReference type="Rhea" id="RHEA:20633"/>
        <dbReference type="Rhea" id="RHEA-COMP:9685"/>
        <dbReference type="Rhea" id="RHEA-COMP:9945"/>
        <dbReference type="ChEBI" id="CHEBI:15378"/>
        <dbReference type="ChEBI" id="CHEBI:46911"/>
        <dbReference type="ChEBI" id="CHEBI:64479"/>
        <dbReference type="ChEBI" id="CHEBI:78827"/>
        <dbReference type="ChEBI" id="CHEBI:138482"/>
        <dbReference type="EC" id="2.3.2.30"/>
    </reaction>
    <physiologicalReaction direction="left-to-right" evidence="10">
        <dbReference type="Rhea" id="RHEA:20634"/>
    </physiologicalReaction>
</comment>
<evidence type="ECO:0000256" key="5">
    <source>
        <dbReference type="ARBA" id="ARBA00023315"/>
    </source>
</evidence>
<name>A0ABS9CYF5_9RHOB</name>
<reference evidence="11 12" key="1">
    <citation type="submission" date="2022-01" db="EMBL/GenBank/DDBJ databases">
        <title>Octadecabacter sp. nov., isolated from a marine alga.</title>
        <authorList>
            <person name="Jin M.S."/>
            <person name="Kim H.M."/>
            <person name="Han D.M."/>
            <person name="Jung J.J."/>
            <person name="Jeon C.O."/>
        </authorList>
    </citation>
    <scope>NUCLEOTIDE SEQUENCE [LARGE SCALE GENOMIC DNA]</scope>
    <source>
        <strain evidence="11 12">G9-8</strain>
    </source>
</reference>
<evidence type="ECO:0000256" key="1">
    <source>
        <dbReference type="ARBA" id="ARBA00005189"/>
    </source>
</evidence>
<accession>A0ABS9CYF5</accession>
<dbReference type="PANTHER" id="PTHR37323">
    <property type="entry name" value="GCN5-RELATED N-ACETYLTRANSFERASE"/>
    <property type="match status" value="1"/>
</dbReference>
<dbReference type="Gene3D" id="3.40.630.30">
    <property type="match status" value="1"/>
</dbReference>
<dbReference type="EC" id="2.3.2.30" evidence="7"/>
<dbReference type="Pfam" id="PF13444">
    <property type="entry name" value="Acetyltransf_5"/>
    <property type="match status" value="1"/>
</dbReference>
<evidence type="ECO:0000256" key="6">
    <source>
        <dbReference type="ARBA" id="ARBA00038095"/>
    </source>
</evidence>
<dbReference type="EMBL" id="JAKGAQ010000003">
    <property type="protein sequence ID" value="MCF2872301.1"/>
    <property type="molecule type" value="Genomic_DNA"/>
</dbReference>
<dbReference type="PANTHER" id="PTHR37323:SF1">
    <property type="entry name" value="L-ORNITHINE N(ALPHA)-ACYLTRANSFERASE"/>
    <property type="match status" value="1"/>
</dbReference>
<gene>
    <name evidence="11" type="ORF">L0664_14595</name>
</gene>
<evidence type="ECO:0000256" key="9">
    <source>
        <dbReference type="ARBA" id="ARBA00045724"/>
    </source>
</evidence>
<keyword evidence="5" id="KW-0012">Acyltransferase</keyword>
<dbReference type="SUPFAM" id="SSF55729">
    <property type="entry name" value="Acyl-CoA N-acyltransferases (Nat)"/>
    <property type="match status" value="1"/>
</dbReference>
<evidence type="ECO:0000256" key="7">
    <source>
        <dbReference type="ARBA" id="ARBA00039058"/>
    </source>
</evidence>
<dbReference type="InterPro" id="IPR016181">
    <property type="entry name" value="Acyl_CoA_acyltransferase"/>
</dbReference>
<organism evidence="11 12">
    <name type="scientific">Octadecabacter dasysiphoniae</name>
    <dbReference type="NCBI Taxonomy" id="2909341"/>
    <lineage>
        <taxon>Bacteria</taxon>
        <taxon>Pseudomonadati</taxon>
        <taxon>Pseudomonadota</taxon>
        <taxon>Alphaproteobacteria</taxon>
        <taxon>Rhodobacterales</taxon>
        <taxon>Roseobacteraceae</taxon>
        <taxon>Octadecabacter</taxon>
    </lineage>
</organism>
<evidence type="ECO:0000256" key="10">
    <source>
        <dbReference type="ARBA" id="ARBA00047785"/>
    </source>
</evidence>
<evidence type="ECO:0000256" key="3">
    <source>
        <dbReference type="ARBA" id="ARBA00022679"/>
    </source>
</evidence>
<keyword evidence="2" id="KW-0444">Lipid biosynthesis</keyword>
<evidence type="ECO:0000256" key="4">
    <source>
        <dbReference type="ARBA" id="ARBA00023098"/>
    </source>
</evidence>
<dbReference type="RefSeq" id="WP_235226619.1">
    <property type="nucleotide sequence ID" value="NZ_JAKGAQ010000003.1"/>
</dbReference>
<dbReference type="Proteomes" id="UP001200557">
    <property type="component" value="Unassembled WGS sequence"/>
</dbReference>
<keyword evidence="4" id="KW-0443">Lipid metabolism</keyword>